<keyword evidence="2" id="KW-1185">Reference proteome</keyword>
<proteinExistence type="predicted"/>
<dbReference type="EMBL" id="GG662563">
    <property type="protein sequence ID" value="EAR82790.1"/>
    <property type="molecule type" value="Genomic_DNA"/>
</dbReference>
<dbReference type="Proteomes" id="UP000009168">
    <property type="component" value="Unassembled WGS sequence"/>
</dbReference>
<sequence>MGNCQRRQIRQVTVQQEDVQKKLCQKHKIEVTFICQEQTCQQMGEGICRKCVTQYHKDHNIEEIQSFNEKVSHNCNQLKELQGSIRYIKNYRNYYTSQKDLMRPFLENMNHINVQMLSQQKPKIEESLRLKLEKTALKIFKEQDKQITRKEDDIIQAVNNMSMIQVDSNFQQQIASFQFSSTYTEMINYHLYQSQKQMNQLAQQLNPYKFDYSSFKNVLKKPLIIQKDLKYMKLKTCCRIDSRFAAIHFRNHLNESDFYIIDLIDENVIYSYKHQPSMQNNLDYLYKISYLGNYYICFNFITYVLIKDFSTLIQSNLAKKNNISKEYSSSKFCLNTLSANSSEMKEIEKRLKVIKIIPKNFVFSVDKIKSGQLCLMEQQSEFLLEIRDYTIWNFRKKQCIRTLNITGHYVYDIFSNYIVLECSFQTFTLFNWQTNEVYKTYSNLYEYLNKFNGKSELDQYYDIQAVKIFAIQKLLTTKDDSFMNSYPSFEDWLQSLPFQYKQMIIFEDTWLFKYDRTAIIMLQESLLIYDMNLNKIVSQLELKMPSEQISFIWQAGNKLVYITKEGLFLFYE</sequence>
<dbReference type="KEGG" id="tet:TTHERM_01083000"/>
<dbReference type="GeneID" id="7840575"/>
<protein>
    <recommendedName>
        <fullName evidence="3">B-box zinc finger protein</fullName>
    </recommendedName>
</protein>
<evidence type="ECO:0000313" key="2">
    <source>
        <dbReference type="Proteomes" id="UP000009168"/>
    </source>
</evidence>
<gene>
    <name evidence="1" type="ORF">TTHERM_01083000</name>
</gene>
<name>Q22BW8_TETTS</name>
<organism evidence="1 2">
    <name type="scientific">Tetrahymena thermophila (strain SB210)</name>
    <dbReference type="NCBI Taxonomy" id="312017"/>
    <lineage>
        <taxon>Eukaryota</taxon>
        <taxon>Sar</taxon>
        <taxon>Alveolata</taxon>
        <taxon>Ciliophora</taxon>
        <taxon>Intramacronucleata</taxon>
        <taxon>Oligohymenophorea</taxon>
        <taxon>Hymenostomatida</taxon>
        <taxon>Tetrahymenina</taxon>
        <taxon>Tetrahymenidae</taxon>
        <taxon>Tetrahymena</taxon>
    </lineage>
</organism>
<dbReference type="RefSeq" id="XP_001030453.1">
    <property type="nucleotide sequence ID" value="XM_001030453.1"/>
</dbReference>
<reference evidence="2" key="1">
    <citation type="journal article" date="2006" name="PLoS Biol.">
        <title>Macronuclear genome sequence of the ciliate Tetrahymena thermophila, a model eukaryote.</title>
        <authorList>
            <person name="Eisen J.A."/>
            <person name="Coyne R.S."/>
            <person name="Wu M."/>
            <person name="Wu D."/>
            <person name="Thiagarajan M."/>
            <person name="Wortman J.R."/>
            <person name="Badger J.H."/>
            <person name="Ren Q."/>
            <person name="Amedeo P."/>
            <person name="Jones K.M."/>
            <person name="Tallon L.J."/>
            <person name="Delcher A.L."/>
            <person name="Salzberg S.L."/>
            <person name="Silva J.C."/>
            <person name="Haas B.J."/>
            <person name="Majoros W.H."/>
            <person name="Farzad M."/>
            <person name="Carlton J.M."/>
            <person name="Smith R.K. Jr."/>
            <person name="Garg J."/>
            <person name="Pearlman R.E."/>
            <person name="Karrer K.M."/>
            <person name="Sun L."/>
            <person name="Manning G."/>
            <person name="Elde N.C."/>
            <person name="Turkewitz A.P."/>
            <person name="Asai D.J."/>
            <person name="Wilkes D.E."/>
            <person name="Wang Y."/>
            <person name="Cai H."/>
            <person name="Collins K."/>
            <person name="Stewart B.A."/>
            <person name="Lee S.R."/>
            <person name="Wilamowska K."/>
            <person name="Weinberg Z."/>
            <person name="Ruzzo W.L."/>
            <person name="Wloga D."/>
            <person name="Gaertig J."/>
            <person name="Frankel J."/>
            <person name="Tsao C.-C."/>
            <person name="Gorovsky M.A."/>
            <person name="Keeling P.J."/>
            <person name="Waller R.F."/>
            <person name="Patron N.J."/>
            <person name="Cherry J.M."/>
            <person name="Stover N.A."/>
            <person name="Krieger C.J."/>
            <person name="del Toro C."/>
            <person name="Ryder H.F."/>
            <person name="Williamson S.C."/>
            <person name="Barbeau R.A."/>
            <person name="Hamilton E.P."/>
            <person name="Orias E."/>
        </authorList>
    </citation>
    <scope>NUCLEOTIDE SEQUENCE [LARGE SCALE GENOMIC DNA]</scope>
    <source>
        <strain evidence="2">SB210</strain>
    </source>
</reference>
<accession>Q22BW8</accession>
<dbReference type="InParanoid" id="Q22BW8"/>
<evidence type="ECO:0008006" key="3">
    <source>
        <dbReference type="Google" id="ProtNLM"/>
    </source>
</evidence>
<dbReference type="AlphaFoldDB" id="Q22BW8"/>
<dbReference type="HOGENOM" id="CLU_476953_0_0_1"/>
<evidence type="ECO:0000313" key="1">
    <source>
        <dbReference type="EMBL" id="EAR82790.1"/>
    </source>
</evidence>